<feature type="region of interest" description="Disordered" evidence="7">
    <location>
        <begin position="1"/>
        <end position="41"/>
    </location>
</feature>
<dbReference type="PANTHER" id="PTHR23501:SF187">
    <property type="entry name" value="MAJOR FACILITATOR SUPERFAMILY (MFS) PROFILE DOMAIN-CONTAINING PROTEIN"/>
    <property type="match status" value="1"/>
</dbReference>
<dbReference type="InterPro" id="IPR011701">
    <property type="entry name" value="MFS"/>
</dbReference>
<feature type="compositionally biased region" description="Polar residues" evidence="7">
    <location>
        <begin position="1"/>
        <end position="12"/>
    </location>
</feature>
<comment type="subcellular location">
    <subcellularLocation>
        <location evidence="1">Membrane</location>
        <topology evidence="1">Multi-pass membrane protein</topology>
    </subcellularLocation>
</comment>
<evidence type="ECO:0000256" key="6">
    <source>
        <dbReference type="ARBA" id="ARBA00023180"/>
    </source>
</evidence>
<evidence type="ECO:0000256" key="5">
    <source>
        <dbReference type="ARBA" id="ARBA00023136"/>
    </source>
</evidence>
<name>A0A6A6DY26_9PEZI</name>
<keyword evidence="5 8" id="KW-0472">Membrane</keyword>
<evidence type="ECO:0000313" key="10">
    <source>
        <dbReference type="Proteomes" id="UP000800200"/>
    </source>
</evidence>
<keyword evidence="10" id="KW-1185">Reference proteome</keyword>
<dbReference type="Gene3D" id="1.20.1250.20">
    <property type="entry name" value="MFS general substrate transporter like domains"/>
    <property type="match status" value="1"/>
</dbReference>
<dbReference type="InterPro" id="IPR036259">
    <property type="entry name" value="MFS_trans_sf"/>
</dbReference>
<dbReference type="Pfam" id="PF07690">
    <property type="entry name" value="MFS_1"/>
    <property type="match status" value="1"/>
</dbReference>
<keyword evidence="3 8" id="KW-0812">Transmembrane</keyword>
<evidence type="ECO:0000313" key="9">
    <source>
        <dbReference type="EMBL" id="KAF2184591.1"/>
    </source>
</evidence>
<organism evidence="9 10">
    <name type="scientific">Zopfia rhizophila CBS 207.26</name>
    <dbReference type="NCBI Taxonomy" id="1314779"/>
    <lineage>
        <taxon>Eukaryota</taxon>
        <taxon>Fungi</taxon>
        <taxon>Dikarya</taxon>
        <taxon>Ascomycota</taxon>
        <taxon>Pezizomycotina</taxon>
        <taxon>Dothideomycetes</taxon>
        <taxon>Dothideomycetes incertae sedis</taxon>
        <taxon>Zopfiaceae</taxon>
        <taxon>Zopfia</taxon>
    </lineage>
</organism>
<evidence type="ECO:0000256" key="2">
    <source>
        <dbReference type="ARBA" id="ARBA00022448"/>
    </source>
</evidence>
<feature type="transmembrane region" description="Helical" evidence="8">
    <location>
        <begin position="398"/>
        <end position="416"/>
    </location>
</feature>
<proteinExistence type="predicted"/>
<dbReference type="SUPFAM" id="SSF103473">
    <property type="entry name" value="MFS general substrate transporter"/>
    <property type="match status" value="1"/>
</dbReference>
<accession>A0A6A6DY26</accession>
<gene>
    <name evidence="9" type="ORF">K469DRAFT_739262</name>
</gene>
<feature type="region of interest" description="Disordered" evidence="7">
    <location>
        <begin position="433"/>
        <end position="460"/>
    </location>
</feature>
<keyword evidence="2" id="KW-0813">Transport</keyword>
<evidence type="ECO:0000256" key="3">
    <source>
        <dbReference type="ARBA" id="ARBA00022692"/>
    </source>
</evidence>
<dbReference type="Proteomes" id="UP000800200">
    <property type="component" value="Unassembled WGS sequence"/>
</dbReference>
<feature type="transmembrane region" description="Helical" evidence="8">
    <location>
        <begin position="89"/>
        <end position="108"/>
    </location>
</feature>
<dbReference type="GO" id="GO:0005886">
    <property type="term" value="C:plasma membrane"/>
    <property type="evidence" value="ECO:0007669"/>
    <property type="project" value="TreeGrafter"/>
</dbReference>
<dbReference type="OrthoDB" id="10021397at2759"/>
<protein>
    <submittedName>
        <fullName evidence="9">MFS general substrate transporter</fullName>
    </submittedName>
</protein>
<feature type="transmembrane region" description="Helical" evidence="8">
    <location>
        <begin position="53"/>
        <end position="77"/>
    </location>
</feature>
<feature type="compositionally biased region" description="Basic and acidic residues" evidence="7">
    <location>
        <begin position="433"/>
        <end position="444"/>
    </location>
</feature>
<dbReference type="GO" id="GO:0022857">
    <property type="term" value="F:transmembrane transporter activity"/>
    <property type="evidence" value="ECO:0007669"/>
    <property type="project" value="InterPro"/>
</dbReference>
<reference evidence="9" key="1">
    <citation type="journal article" date="2020" name="Stud. Mycol.">
        <title>101 Dothideomycetes genomes: a test case for predicting lifestyles and emergence of pathogens.</title>
        <authorList>
            <person name="Haridas S."/>
            <person name="Albert R."/>
            <person name="Binder M."/>
            <person name="Bloem J."/>
            <person name="Labutti K."/>
            <person name="Salamov A."/>
            <person name="Andreopoulos B."/>
            <person name="Baker S."/>
            <person name="Barry K."/>
            <person name="Bills G."/>
            <person name="Bluhm B."/>
            <person name="Cannon C."/>
            <person name="Castanera R."/>
            <person name="Culley D."/>
            <person name="Daum C."/>
            <person name="Ezra D."/>
            <person name="Gonzalez J."/>
            <person name="Henrissat B."/>
            <person name="Kuo A."/>
            <person name="Liang C."/>
            <person name="Lipzen A."/>
            <person name="Lutzoni F."/>
            <person name="Magnuson J."/>
            <person name="Mondo S."/>
            <person name="Nolan M."/>
            <person name="Ohm R."/>
            <person name="Pangilinan J."/>
            <person name="Park H.-J."/>
            <person name="Ramirez L."/>
            <person name="Alfaro M."/>
            <person name="Sun H."/>
            <person name="Tritt A."/>
            <person name="Yoshinaga Y."/>
            <person name="Zwiers L.-H."/>
            <person name="Turgeon B."/>
            <person name="Goodwin S."/>
            <person name="Spatafora J."/>
            <person name="Crous P."/>
            <person name="Grigoriev I."/>
        </authorList>
    </citation>
    <scope>NUCLEOTIDE SEQUENCE</scope>
    <source>
        <strain evidence="9">CBS 207.26</strain>
    </source>
</reference>
<keyword evidence="4 8" id="KW-1133">Transmembrane helix</keyword>
<evidence type="ECO:0000256" key="4">
    <source>
        <dbReference type="ARBA" id="ARBA00022989"/>
    </source>
</evidence>
<dbReference type="PANTHER" id="PTHR23501">
    <property type="entry name" value="MAJOR FACILITATOR SUPERFAMILY"/>
    <property type="match status" value="1"/>
</dbReference>
<feature type="transmembrane region" description="Helical" evidence="8">
    <location>
        <begin position="298"/>
        <end position="316"/>
    </location>
</feature>
<evidence type="ECO:0000256" key="8">
    <source>
        <dbReference type="SAM" id="Phobius"/>
    </source>
</evidence>
<dbReference type="EMBL" id="ML994637">
    <property type="protein sequence ID" value="KAF2184591.1"/>
    <property type="molecule type" value="Genomic_DNA"/>
</dbReference>
<feature type="transmembrane region" description="Helical" evidence="8">
    <location>
        <begin position="258"/>
        <end position="278"/>
    </location>
</feature>
<sequence length="460" mass="48637">MVSHSTTGSPPTSLKGAEAATTLHSSEKVKDEGETHMKKPPPFKHSWSVSCKFFVLCLLSFLTALDGTIITTSIPTITAQSEAATNSSTPFLAAIALFALGSGIAGGAHSPVMLITGRAVQGLGAAGLYVLSDILICDLVPPRHREPYLSAMLSTAGIGSTIGPSTTTAGRAGVTLSRAPTTSAPSSSSHPCFPLFYALITGGIQNPWSSWRVLLPLVLGICGWLPFHVHQATPSFCSPAEHPTTSTHQSSSPPLSGVYYLPFALAIMPFAGISGWALSRWGNLFSTLDGTSSRAAWVGFHIIPSAGIALVYTAALPSTLAPLEEEDVAVATAAYSFIRSFGFVWGLTLAGIVFNGQVDACLGFVGDEGAEGGAEGESEGWGGSLRQAIEVYVRALRVAWLVAMAVALLGFVCVPLERWLELKKDHTTKYGLKEKGREKSEGRRKDRTKKRRNSTAVFRT</sequence>
<feature type="transmembrane region" description="Helical" evidence="8">
    <location>
        <begin position="328"/>
        <end position="354"/>
    </location>
</feature>
<keyword evidence="6" id="KW-0325">Glycoprotein</keyword>
<evidence type="ECO:0000256" key="7">
    <source>
        <dbReference type="SAM" id="MobiDB-lite"/>
    </source>
</evidence>
<feature type="compositionally biased region" description="Basic and acidic residues" evidence="7">
    <location>
        <begin position="25"/>
        <end position="37"/>
    </location>
</feature>
<evidence type="ECO:0000256" key="1">
    <source>
        <dbReference type="ARBA" id="ARBA00004141"/>
    </source>
</evidence>
<dbReference type="AlphaFoldDB" id="A0A6A6DY26"/>